<dbReference type="SUPFAM" id="SSF53738">
    <property type="entry name" value="Phosphoglucomutase, first 3 domains"/>
    <property type="match status" value="2"/>
</dbReference>
<accession>A0ABV3Y3Y4</accession>
<dbReference type="Gene3D" id="3.40.120.10">
    <property type="entry name" value="Alpha-D-Glucose-1,6-Bisphosphate, subunit A, domain 3"/>
    <property type="match status" value="3"/>
</dbReference>
<dbReference type="SUPFAM" id="SSF53448">
    <property type="entry name" value="Nucleotide-diphospho-sugar transferases"/>
    <property type="match status" value="1"/>
</dbReference>
<dbReference type="Pfam" id="PF25084">
    <property type="entry name" value="LbH_EIF2B"/>
    <property type="match status" value="1"/>
</dbReference>
<sequence>MQAVIIAGGEGTRLRPLTSTTPKPMLPIANKPMIGHVVELLASHGITDIIVTVAYLGNAIRNYLGDGSEFGVSVRYLQEETPLGTAGAVAHARHLLRGTFLVLSGDVLTDVNLSDAVQFHQHRNATATMVLTSVDAPTEFGIVAVDAQGRVEQLIEKPTWGEVFTDTVNTGIYVLEPEVLDTIPSDRAVDFSSEVFPRLLADDEALYGFVSEGYWADVGTFGGFFQTGRDILDGRTHTQLEGFSFQGGVMIGKDCDVHPTATIEGPALIGDYVYIGPGAEIHPYTIIGDNARIETGSVLSGAVLFDHVFVGEASRIRAAILGRGAEIRSRSVVNDGVIIADGVFVGREAVLAPDIKIYPAKKIEPLSTVTNSIVWEAGSPRTVFGPLGISGLANIDITPELACRIAMAYGSMLPPHSVVMGARDTSRSARAIKRAMLVGFNSVGMGVEDLEVSTLPVLRHLVAHSDSRAGVRVALDPDDPQGLLIHLVDEHGCDLTSGARRKVERALEREDFRRVSGSEVGDLRAYPRSFESWKAELNARLPMQRIRRLGAKVVIDFSFGSGNLSLPQLLGSLGMDVLAVNSYPSTIRSITHDAHSQLQTLSRLVVASSAQLGLLVDPGAERITVIDDEGVPLNDAELAALLTKLVIQSDGIKEVIAPVNMPNTLENLANDANIRFTWAGLDLNDISTRVRASDEPALGVGGHGLFLFSNLTSVPDSAVSLGYLLSGLEHVRQPLSRLRRAVKVPKVHVDEIAVSYAQMGYTMRELRARAEAEPHAELIAIDGIRVSDGDRFWLIAPDQLEPLLKVWVSDDDEAGALATLAKLHEEVRSIRDAAPHLA</sequence>
<evidence type="ECO:0000256" key="5">
    <source>
        <dbReference type="ARBA" id="ARBA00022917"/>
    </source>
</evidence>
<feature type="domain" description="Alpha-D-phosphohexomutase alpha/beta/alpha" evidence="7">
    <location>
        <begin position="382"/>
        <end position="513"/>
    </location>
</feature>
<evidence type="ECO:0000256" key="4">
    <source>
        <dbReference type="ARBA" id="ARBA00022540"/>
    </source>
</evidence>
<evidence type="ECO:0000313" key="11">
    <source>
        <dbReference type="Proteomes" id="UP001560267"/>
    </source>
</evidence>
<reference evidence="10 11" key="1">
    <citation type="submission" date="2024-07" db="EMBL/GenBank/DDBJ databases">
        <title>Draft Genome Sequence of Ferrimicrobium acidiphilum Strain YE2023, Isolated from a Pulp of Bioleach Reactor.</title>
        <authorList>
            <person name="Elkina Y.A."/>
            <person name="Bulaeva A.G."/>
            <person name="Beletsky A.V."/>
            <person name="Mardanov A.V."/>
        </authorList>
    </citation>
    <scope>NUCLEOTIDE SEQUENCE [LARGE SCALE GENOMIC DNA]</scope>
    <source>
        <strain evidence="10 11">YE2023</strain>
    </source>
</reference>
<keyword evidence="11" id="KW-1185">Reference proteome</keyword>
<dbReference type="Pfam" id="PF00483">
    <property type="entry name" value="NTP_transferase"/>
    <property type="match status" value="1"/>
</dbReference>
<dbReference type="RefSeq" id="WP_276989864.1">
    <property type="nucleotide sequence ID" value="NZ_JBFSHR010000043.1"/>
</dbReference>
<dbReference type="InterPro" id="IPR005845">
    <property type="entry name" value="A-D-PHexomutase_a/b/a-II"/>
</dbReference>
<dbReference type="InterPro" id="IPR011004">
    <property type="entry name" value="Trimer_LpxA-like_sf"/>
</dbReference>
<dbReference type="SUPFAM" id="SSF55957">
    <property type="entry name" value="Phosphoglucomutase, C-terminal domain"/>
    <property type="match status" value="1"/>
</dbReference>
<evidence type="ECO:0000256" key="2">
    <source>
        <dbReference type="ARBA" id="ARBA00010231"/>
    </source>
</evidence>
<keyword evidence="4" id="KW-0396">Initiation factor</keyword>
<proteinExistence type="inferred from homology"/>
<evidence type="ECO:0000259" key="8">
    <source>
        <dbReference type="Pfam" id="PF02879"/>
    </source>
</evidence>
<dbReference type="Pfam" id="PF02879">
    <property type="entry name" value="PGM_PMM_II"/>
    <property type="match status" value="1"/>
</dbReference>
<keyword evidence="5" id="KW-0648">Protein biosynthesis</keyword>
<feature type="domain" description="Nucleotidyl transferase" evidence="6">
    <location>
        <begin position="3"/>
        <end position="232"/>
    </location>
</feature>
<comment type="subcellular location">
    <subcellularLocation>
        <location evidence="1">Cytoplasm</location>
        <location evidence="1">Cytosol</location>
    </subcellularLocation>
</comment>
<dbReference type="InterPro" id="IPR005844">
    <property type="entry name" value="A-D-PHexomutase_a/b/a-I"/>
</dbReference>
<dbReference type="EMBL" id="JBFSHR010000043">
    <property type="protein sequence ID" value="MEX6430264.1"/>
    <property type="molecule type" value="Genomic_DNA"/>
</dbReference>
<dbReference type="InterPro" id="IPR005835">
    <property type="entry name" value="NTP_transferase_dom"/>
</dbReference>
<keyword evidence="3" id="KW-0963">Cytoplasm</keyword>
<evidence type="ECO:0000259" key="9">
    <source>
        <dbReference type="Pfam" id="PF25084"/>
    </source>
</evidence>
<dbReference type="InterPro" id="IPR056764">
    <property type="entry name" value="LbH_EIF2B3/5"/>
</dbReference>
<comment type="caution">
    <text evidence="10">The sequence shown here is derived from an EMBL/GenBank/DDBJ whole genome shotgun (WGS) entry which is preliminary data.</text>
</comment>
<dbReference type="InterPro" id="IPR029044">
    <property type="entry name" value="Nucleotide-diphossugar_trans"/>
</dbReference>
<organism evidence="10 11">
    <name type="scientific">Ferrimicrobium acidiphilum</name>
    <dbReference type="NCBI Taxonomy" id="121039"/>
    <lineage>
        <taxon>Bacteria</taxon>
        <taxon>Bacillati</taxon>
        <taxon>Actinomycetota</taxon>
        <taxon>Acidimicrobiia</taxon>
        <taxon>Acidimicrobiales</taxon>
        <taxon>Acidimicrobiaceae</taxon>
        <taxon>Ferrimicrobium</taxon>
    </lineage>
</organism>
<feature type="domain" description="Alpha-D-phosphohexomutase alpha/beta/alpha" evidence="8">
    <location>
        <begin position="536"/>
        <end position="630"/>
    </location>
</feature>
<name>A0ABV3Y3Y4_9ACTN</name>
<dbReference type="CDD" id="cd04181">
    <property type="entry name" value="NTP_transferase"/>
    <property type="match status" value="1"/>
</dbReference>
<evidence type="ECO:0000259" key="6">
    <source>
        <dbReference type="Pfam" id="PF00483"/>
    </source>
</evidence>
<evidence type="ECO:0000256" key="1">
    <source>
        <dbReference type="ARBA" id="ARBA00004514"/>
    </source>
</evidence>
<evidence type="ECO:0000259" key="7">
    <source>
        <dbReference type="Pfam" id="PF02878"/>
    </source>
</evidence>
<dbReference type="InterPro" id="IPR016055">
    <property type="entry name" value="A-D-PHexomutase_a/b/a-I/II/III"/>
</dbReference>
<dbReference type="Pfam" id="PF02878">
    <property type="entry name" value="PGM_PMM_I"/>
    <property type="match status" value="1"/>
</dbReference>
<dbReference type="PANTHER" id="PTHR22572">
    <property type="entry name" value="SUGAR-1-PHOSPHATE GUANYL TRANSFERASE"/>
    <property type="match status" value="1"/>
</dbReference>
<dbReference type="InterPro" id="IPR050486">
    <property type="entry name" value="Mannose-1P_guanyltransferase"/>
</dbReference>
<evidence type="ECO:0000256" key="3">
    <source>
        <dbReference type="ARBA" id="ARBA00022490"/>
    </source>
</evidence>
<gene>
    <name evidence="10" type="ORF">AB6A68_10540</name>
</gene>
<dbReference type="Gene3D" id="2.160.10.10">
    <property type="entry name" value="Hexapeptide repeat proteins"/>
    <property type="match status" value="1"/>
</dbReference>
<dbReference type="SUPFAM" id="SSF51161">
    <property type="entry name" value="Trimeric LpxA-like enzymes"/>
    <property type="match status" value="1"/>
</dbReference>
<dbReference type="Gene3D" id="3.90.550.10">
    <property type="entry name" value="Spore Coat Polysaccharide Biosynthesis Protein SpsA, Chain A"/>
    <property type="match status" value="1"/>
</dbReference>
<dbReference type="Proteomes" id="UP001560267">
    <property type="component" value="Unassembled WGS sequence"/>
</dbReference>
<protein>
    <submittedName>
        <fullName evidence="10">Sugar phosphate nucleotidyltransferase</fullName>
    </submittedName>
</protein>
<feature type="domain" description="EIF2B subunit epsilon/gamma LbH" evidence="9">
    <location>
        <begin position="251"/>
        <end position="350"/>
    </location>
</feature>
<evidence type="ECO:0000313" key="10">
    <source>
        <dbReference type="EMBL" id="MEX6430264.1"/>
    </source>
</evidence>
<comment type="similarity">
    <text evidence="2">Belongs to the phosphohexose mutase family.</text>
</comment>
<dbReference type="InterPro" id="IPR036900">
    <property type="entry name" value="A-D-PHexomutase_C_sf"/>
</dbReference>